<feature type="compositionally biased region" description="Polar residues" evidence="1">
    <location>
        <begin position="90"/>
        <end position="110"/>
    </location>
</feature>
<accession>A0AAE1C557</accession>
<protein>
    <submittedName>
        <fullName evidence="2">Uncharacterized protein</fullName>
    </submittedName>
</protein>
<evidence type="ECO:0000256" key="1">
    <source>
        <dbReference type="SAM" id="MobiDB-lite"/>
    </source>
</evidence>
<dbReference type="AlphaFoldDB" id="A0AAE1C557"/>
<comment type="caution">
    <text evidence="2">The sequence shown here is derived from an EMBL/GenBank/DDBJ whole genome shotgun (WGS) entry which is preliminary data.</text>
</comment>
<proteinExistence type="predicted"/>
<name>A0AAE1C557_9PEZI</name>
<evidence type="ECO:0000313" key="3">
    <source>
        <dbReference type="Proteomes" id="UP001274830"/>
    </source>
</evidence>
<keyword evidence="3" id="KW-1185">Reference proteome</keyword>
<feature type="region of interest" description="Disordered" evidence="1">
    <location>
        <begin position="48"/>
        <end position="114"/>
    </location>
</feature>
<organism evidence="2 3">
    <name type="scientific">Recurvomyces mirabilis</name>
    <dbReference type="NCBI Taxonomy" id="574656"/>
    <lineage>
        <taxon>Eukaryota</taxon>
        <taxon>Fungi</taxon>
        <taxon>Dikarya</taxon>
        <taxon>Ascomycota</taxon>
        <taxon>Pezizomycotina</taxon>
        <taxon>Dothideomycetes</taxon>
        <taxon>Dothideomycetidae</taxon>
        <taxon>Mycosphaerellales</taxon>
        <taxon>Teratosphaeriaceae</taxon>
        <taxon>Recurvomyces</taxon>
    </lineage>
</organism>
<reference evidence="2" key="1">
    <citation type="submission" date="2023-07" db="EMBL/GenBank/DDBJ databases">
        <title>Black Yeasts Isolated from many extreme environments.</title>
        <authorList>
            <person name="Coleine C."/>
            <person name="Stajich J.E."/>
            <person name="Selbmann L."/>
        </authorList>
    </citation>
    <scope>NUCLEOTIDE SEQUENCE</scope>
    <source>
        <strain evidence="2">CCFEE 5485</strain>
    </source>
</reference>
<dbReference type="EMBL" id="JAUTXT010000004">
    <property type="protein sequence ID" value="KAK3678394.1"/>
    <property type="molecule type" value="Genomic_DNA"/>
</dbReference>
<sequence>MADSLQRFSEHMAQFAAQCDALRKKGASVAETARVQQTEIEDQISAIEAQATGPNCSSKGGFVDRRPAQTPTAAPKRLPSPALSKHVPTTGFQEQQARSAESVTTPTQVDTRYDSPLTGAPDAHSGDFDDEIIVSSQNALPAATAYPIIHENYPTVILLEAGWTEIWCGDCGANFKAHHHKFLPGLRGLHGHWIKAHRDQHVDHSKLTCLATCRKRLVSPMDVELMRRGEEPDVVILA</sequence>
<gene>
    <name evidence="2" type="ORF">LTR78_001691</name>
</gene>
<evidence type="ECO:0000313" key="2">
    <source>
        <dbReference type="EMBL" id="KAK3678394.1"/>
    </source>
</evidence>
<dbReference type="Proteomes" id="UP001274830">
    <property type="component" value="Unassembled WGS sequence"/>
</dbReference>